<sequence length="175" mass="19105">MKQQGFTYIEVAIATVIVALSAQSMIMLTQNWRQFAESIFERHAANFLLIGTAQDFQLLAANQAADAFAQIEENSGAREPAGLTTINLGSANPSASFSRNWHVSSQYLDLSTPLRANFTSTPQEEIRPTIKQITVTINWTDADGDVKSITTSVAIRSPAPGSLDNFYQLNMTAGF</sequence>
<reference evidence="2 3" key="2">
    <citation type="submission" date="2020-04" db="EMBL/GenBank/DDBJ databases">
        <title>Complete genome sequence of Alteromonas pelagimontana 5.12T.</title>
        <authorList>
            <person name="Sinha R.K."/>
            <person name="Krishnan K.P."/>
            <person name="Kurian J.P."/>
        </authorList>
    </citation>
    <scope>NUCLEOTIDE SEQUENCE [LARGE SCALE GENOMIC DNA]</scope>
    <source>
        <strain evidence="2 3">5.12</strain>
    </source>
</reference>
<gene>
    <name evidence="2" type="ORF">CA267_015640</name>
</gene>
<keyword evidence="1" id="KW-0472">Membrane</keyword>
<feature type="transmembrane region" description="Helical" evidence="1">
    <location>
        <begin position="6"/>
        <end position="28"/>
    </location>
</feature>
<protein>
    <recommendedName>
        <fullName evidence="4">Prepilin-type N-terminal cleavage/methylation domain-containing protein</fullName>
    </recommendedName>
</protein>
<proteinExistence type="predicted"/>
<evidence type="ECO:0000313" key="2">
    <source>
        <dbReference type="EMBL" id="QJR82080.1"/>
    </source>
</evidence>
<dbReference type="RefSeq" id="WP_075610269.1">
    <property type="nucleotide sequence ID" value="NZ_CP052766.1"/>
</dbReference>
<evidence type="ECO:0000313" key="3">
    <source>
        <dbReference type="Proteomes" id="UP000219285"/>
    </source>
</evidence>
<keyword evidence="3" id="KW-1185">Reference proteome</keyword>
<keyword evidence="1" id="KW-0812">Transmembrane</keyword>
<dbReference type="KEGG" id="apel:CA267_015640"/>
<dbReference type="Proteomes" id="UP000219285">
    <property type="component" value="Chromosome"/>
</dbReference>
<accession>A0A6M4MHI9</accession>
<evidence type="ECO:0000256" key="1">
    <source>
        <dbReference type="SAM" id="Phobius"/>
    </source>
</evidence>
<dbReference type="EMBL" id="CP052766">
    <property type="protein sequence ID" value="QJR82080.1"/>
    <property type="molecule type" value="Genomic_DNA"/>
</dbReference>
<name>A0A6M4MHI9_9ALTE</name>
<reference evidence="3" key="1">
    <citation type="submission" date="2014-12" db="EMBL/GenBank/DDBJ databases">
        <title>Complete genome sequence of a multi-drug resistant Klebsiella pneumoniae.</title>
        <authorList>
            <person name="Hua X."/>
            <person name="Chen Q."/>
            <person name="Li X."/>
            <person name="Feng Y."/>
            <person name="Ruan Z."/>
            <person name="Yu Y."/>
        </authorList>
    </citation>
    <scope>NUCLEOTIDE SEQUENCE [LARGE SCALE GENOMIC DNA]</scope>
    <source>
        <strain evidence="3">5.12</strain>
    </source>
</reference>
<keyword evidence="1" id="KW-1133">Transmembrane helix</keyword>
<organism evidence="2 3">
    <name type="scientific">Alteromonas pelagimontana</name>
    <dbReference type="NCBI Taxonomy" id="1858656"/>
    <lineage>
        <taxon>Bacteria</taxon>
        <taxon>Pseudomonadati</taxon>
        <taxon>Pseudomonadota</taxon>
        <taxon>Gammaproteobacteria</taxon>
        <taxon>Alteromonadales</taxon>
        <taxon>Alteromonadaceae</taxon>
        <taxon>Alteromonas/Salinimonas group</taxon>
        <taxon>Alteromonas</taxon>
    </lineage>
</organism>
<dbReference type="OrthoDB" id="6019428at2"/>
<dbReference type="AlphaFoldDB" id="A0A6M4MHI9"/>
<evidence type="ECO:0008006" key="4">
    <source>
        <dbReference type="Google" id="ProtNLM"/>
    </source>
</evidence>